<feature type="transmembrane region" description="Helical" evidence="1">
    <location>
        <begin position="6"/>
        <end position="25"/>
    </location>
</feature>
<keyword evidence="1" id="KW-0812">Transmembrane</keyword>
<evidence type="ECO:0008006" key="4">
    <source>
        <dbReference type="Google" id="ProtNLM"/>
    </source>
</evidence>
<accession>G5I9T0</accession>
<feature type="transmembrane region" description="Helical" evidence="1">
    <location>
        <begin position="274"/>
        <end position="301"/>
    </location>
</feature>
<keyword evidence="3" id="KW-1185">Reference proteome</keyword>
<sequence>MELSQNTALIIVLIVTFLWGSWFQVVKHTDDYPIYAFLSWLYLFSLFIVWGSIAVLHRYMIPKGVFHEIAGDIPRAVLIFGCGAVYAIGMQIQLSVVSRVGLILSSSITSTCSILSGIMITSVFGGISESSSLLLIILAAFLLIGGTIVCQISGVMRDKDVGKVQEKDTKNTTSQKKDIMLLVITSAIMIPFYSIASSFGLSTDLRPNGFSSLTCMGILSIGALIGTSVYSAYWLTREEKWNKVLHPRKGLPIILAMACIAAFCHFGGNVLHSIAAPVVSVVIATGIGYSYGMWSYLWGLLYGEFKGAGKRTFAVLAGGIALFVIGVLILTFNV</sequence>
<evidence type="ECO:0000313" key="3">
    <source>
        <dbReference type="Proteomes" id="UP000005384"/>
    </source>
</evidence>
<dbReference type="PATRIC" id="fig|742737.3.peg.265"/>
<reference evidence="2 3" key="1">
    <citation type="submission" date="2011-08" db="EMBL/GenBank/DDBJ databases">
        <title>The Genome Sequence of Clostridium hathewayi WAL-18680.</title>
        <authorList>
            <consortium name="The Broad Institute Genome Sequencing Platform"/>
            <person name="Earl A."/>
            <person name="Ward D."/>
            <person name="Feldgarden M."/>
            <person name="Gevers D."/>
            <person name="Finegold S.M."/>
            <person name="Summanen P.H."/>
            <person name="Molitoris D.R."/>
            <person name="Song M."/>
            <person name="Daigneault M."/>
            <person name="Allen-Vercoe E."/>
            <person name="Young S.K."/>
            <person name="Zeng Q."/>
            <person name="Gargeya S."/>
            <person name="Fitzgerald M."/>
            <person name="Haas B."/>
            <person name="Abouelleil A."/>
            <person name="Alvarado L."/>
            <person name="Arachchi H.M."/>
            <person name="Berlin A."/>
            <person name="Brown A."/>
            <person name="Chapman S.B."/>
            <person name="Chen Z."/>
            <person name="Dunbar C."/>
            <person name="Freedman E."/>
            <person name="Gearin G."/>
            <person name="Gellesch M."/>
            <person name="Goldberg J."/>
            <person name="Griggs A."/>
            <person name="Gujja S."/>
            <person name="Heiman D."/>
            <person name="Howarth C."/>
            <person name="Larson L."/>
            <person name="Lui A."/>
            <person name="MacDonald P.J.P."/>
            <person name="Montmayeur A."/>
            <person name="Murphy C."/>
            <person name="Neiman D."/>
            <person name="Pearson M."/>
            <person name="Priest M."/>
            <person name="Roberts A."/>
            <person name="Saif S."/>
            <person name="Shea T."/>
            <person name="Shenoy N."/>
            <person name="Sisk P."/>
            <person name="Stolte C."/>
            <person name="Sykes S."/>
            <person name="Wortman J."/>
            <person name="Nusbaum C."/>
            <person name="Birren B."/>
        </authorList>
    </citation>
    <scope>NUCLEOTIDE SEQUENCE [LARGE SCALE GENOMIC DNA]</scope>
    <source>
        <strain evidence="2 3">WAL-18680</strain>
    </source>
</reference>
<evidence type="ECO:0000313" key="2">
    <source>
        <dbReference type="EMBL" id="EHI61819.1"/>
    </source>
</evidence>
<feature type="transmembrane region" description="Helical" evidence="1">
    <location>
        <begin position="251"/>
        <end position="268"/>
    </location>
</feature>
<dbReference type="RefSeq" id="WP_006778252.1">
    <property type="nucleotide sequence ID" value="NZ_CP040506.1"/>
</dbReference>
<feature type="transmembrane region" description="Helical" evidence="1">
    <location>
        <begin position="208"/>
        <end position="230"/>
    </location>
</feature>
<evidence type="ECO:0000256" key="1">
    <source>
        <dbReference type="SAM" id="Phobius"/>
    </source>
</evidence>
<feature type="transmembrane region" description="Helical" evidence="1">
    <location>
        <begin position="32"/>
        <end position="53"/>
    </location>
</feature>
<protein>
    <recommendedName>
        <fullName evidence="4">EamA domain-containing protein</fullName>
    </recommendedName>
</protein>
<feature type="transmembrane region" description="Helical" evidence="1">
    <location>
        <begin position="133"/>
        <end position="157"/>
    </location>
</feature>
<organism evidence="2 3">
    <name type="scientific">Hungatella hathewayi WAL-18680</name>
    <dbReference type="NCBI Taxonomy" id="742737"/>
    <lineage>
        <taxon>Bacteria</taxon>
        <taxon>Bacillati</taxon>
        <taxon>Bacillota</taxon>
        <taxon>Clostridia</taxon>
        <taxon>Lachnospirales</taxon>
        <taxon>Lachnospiraceae</taxon>
        <taxon>Hungatella</taxon>
    </lineage>
</organism>
<dbReference type="EMBL" id="ADLN01000001">
    <property type="protein sequence ID" value="EHI61819.1"/>
    <property type="molecule type" value="Genomic_DNA"/>
</dbReference>
<comment type="caution">
    <text evidence="2">The sequence shown here is derived from an EMBL/GenBank/DDBJ whole genome shotgun (WGS) entry which is preliminary data.</text>
</comment>
<feature type="transmembrane region" description="Helical" evidence="1">
    <location>
        <begin position="313"/>
        <end position="332"/>
    </location>
</feature>
<keyword evidence="1" id="KW-1133">Transmembrane helix</keyword>
<proteinExistence type="predicted"/>
<feature type="transmembrane region" description="Helical" evidence="1">
    <location>
        <begin position="178"/>
        <end position="196"/>
    </location>
</feature>
<gene>
    <name evidence="2" type="ORF">HMPREF9473_00270</name>
</gene>
<dbReference type="AlphaFoldDB" id="G5I9T0"/>
<name>G5I9T0_9FIRM</name>
<dbReference type="Proteomes" id="UP000005384">
    <property type="component" value="Unassembled WGS sequence"/>
</dbReference>
<keyword evidence="1" id="KW-0472">Membrane</keyword>
<feature type="transmembrane region" description="Helical" evidence="1">
    <location>
        <begin position="73"/>
        <end position="90"/>
    </location>
</feature>
<dbReference type="OrthoDB" id="2087655at2"/>
<dbReference type="HOGENOM" id="CLU_830995_0_0_9"/>
<feature type="transmembrane region" description="Helical" evidence="1">
    <location>
        <begin position="102"/>
        <end position="127"/>
    </location>
</feature>